<accession>A0AAN6MJW8</accession>
<evidence type="ECO:0000256" key="1">
    <source>
        <dbReference type="ARBA" id="ARBA00000681"/>
    </source>
</evidence>
<evidence type="ECO:0000256" key="14">
    <source>
        <dbReference type="SAM" id="SignalP"/>
    </source>
</evidence>
<evidence type="ECO:0000256" key="11">
    <source>
        <dbReference type="PROSITE-ProRule" id="PRU01097"/>
    </source>
</evidence>
<sequence length="507" mass="56499">MVKFSLLAASLVAPTVLAGPLPGPQTQTESQVSPRQGGYYFQNWSEGGSNIRCNNGGGGGYTATWNSKGGFVCGKGWSYGGNRAIKYTGSYNATGPGYLAVYGWTRNPLIEYYIIEAHADLAPNEPWTSKGNFSTAEGDYEIFTSTRVNKPSIEGTRTFQQFWSVRKEQRVGGTVTTQTHFDQWSKLGMRLGSHDYVIMATEGYTATGGPGSSGQGPRPSLLTLLLRPVRELRSYATRALRSASYPVRGVWYFARHPEFYPLFVGRLLPLSIISFLVYFLLFTFAFLPQYLFLLIFHGAAGALINTTVLVLGEGLVVIQGLFEGFFVDECRVDIFDATLINYGFTELIAPHRVLFLDAPNSVKMLGKPTSPAEYQPWSIKQIIELIVFLPLNLVPYFGTPAFIMITGSRLGKLSHHRWFKLRGVNKKDMKQEIKSRRWEYLWFGTVAMVMELVPVLSFFFLLTSTAGAAMWAAKMEERARVRVGQPTAHGEHAHQDAEGPVYYDDPV</sequence>
<reference evidence="16" key="2">
    <citation type="submission" date="2023-05" db="EMBL/GenBank/DDBJ databases">
        <authorList>
            <consortium name="Lawrence Berkeley National Laboratory"/>
            <person name="Steindorff A."/>
            <person name="Hensen N."/>
            <person name="Bonometti L."/>
            <person name="Westerberg I."/>
            <person name="Brannstrom I.O."/>
            <person name="Guillou S."/>
            <person name="Cros-Aarteil S."/>
            <person name="Calhoun S."/>
            <person name="Haridas S."/>
            <person name="Kuo A."/>
            <person name="Mondo S."/>
            <person name="Pangilinan J."/>
            <person name="Riley R."/>
            <person name="Labutti K."/>
            <person name="Andreopoulos B."/>
            <person name="Lipzen A."/>
            <person name="Chen C."/>
            <person name="Yanf M."/>
            <person name="Daum C."/>
            <person name="Ng V."/>
            <person name="Clum A."/>
            <person name="Ohm R."/>
            <person name="Martin F."/>
            <person name="Silar P."/>
            <person name="Natvig D."/>
            <person name="Lalanne C."/>
            <person name="Gautier V."/>
            <person name="Ament-Velasquez S.L."/>
            <person name="Kruys A."/>
            <person name="Hutchinson M.I."/>
            <person name="Powell A.J."/>
            <person name="Barry K."/>
            <person name="Miller A.N."/>
            <person name="Grigoriev I.V."/>
            <person name="Debuchy R."/>
            <person name="Gladieux P."/>
            <person name="Thoren M.H."/>
            <person name="Johannesson H."/>
        </authorList>
    </citation>
    <scope>NUCLEOTIDE SEQUENCE</scope>
    <source>
        <strain evidence="16">CBS 103.79</strain>
    </source>
</reference>
<keyword evidence="13" id="KW-0812">Transmembrane</keyword>
<feature type="transmembrane region" description="Helical" evidence="13">
    <location>
        <begin position="294"/>
        <end position="318"/>
    </location>
</feature>
<keyword evidence="13" id="KW-1133">Transmembrane helix</keyword>
<comment type="similarity">
    <text evidence="3 11">Belongs to the glycosyl hydrolase 11 (cellulase G) family.</text>
</comment>
<evidence type="ECO:0000256" key="13">
    <source>
        <dbReference type="SAM" id="Phobius"/>
    </source>
</evidence>
<evidence type="ECO:0000313" key="17">
    <source>
        <dbReference type="Proteomes" id="UP001303889"/>
    </source>
</evidence>
<evidence type="ECO:0000256" key="6">
    <source>
        <dbReference type="ARBA" id="ARBA00022729"/>
    </source>
</evidence>
<feature type="domain" description="GH11" evidence="15">
    <location>
        <begin position="27"/>
        <end position="215"/>
    </location>
</feature>
<keyword evidence="5 11" id="KW-0858">Xylan degradation</keyword>
<dbReference type="InterPro" id="IPR013320">
    <property type="entry name" value="ConA-like_dom_sf"/>
</dbReference>
<dbReference type="EC" id="3.2.1.8" evidence="4 11"/>
<dbReference type="SUPFAM" id="SSF49899">
    <property type="entry name" value="Concanavalin A-like lectins/glucanases"/>
    <property type="match status" value="1"/>
</dbReference>
<dbReference type="InterPro" id="IPR018208">
    <property type="entry name" value="GH11_AS_1"/>
</dbReference>
<dbReference type="PROSITE" id="PS51761">
    <property type="entry name" value="GH11_3"/>
    <property type="match status" value="1"/>
</dbReference>
<evidence type="ECO:0000256" key="9">
    <source>
        <dbReference type="ARBA" id="ARBA00023295"/>
    </source>
</evidence>
<dbReference type="PRINTS" id="PR00911">
    <property type="entry name" value="GLHYDRLASE11"/>
</dbReference>
<evidence type="ECO:0000256" key="12">
    <source>
        <dbReference type="SAM" id="MobiDB-lite"/>
    </source>
</evidence>
<keyword evidence="8 11" id="KW-0119">Carbohydrate metabolism</keyword>
<comment type="catalytic activity">
    <reaction evidence="1 11">
        <text>Endohydrolysis of (1-&gt;4)-beta-D-xylosidic linkages in xylans.</text>
        <dbReference type="EC" id="3.2.1.8"/>
    </reaction>
</comment>
<keyword evidence="6 14" id="KW-0732">Signal</keyword>
<dbReference type="Gene3D" id="2.60.120.180">
    <property type="match status" value="1"/>
</dbReference>
<feature type="active site" description="Proton donor" evidence="11">
    <location>
        <position position="202"/>
    </location>
</feature>
<name>A0AAN6MJW8_9PEZI</name>
<evidence type="ECO:0000256" key="7">
    <source>
        <dbReference type="ARBA" id="ARBA00022801"/>
    </source>
</evidence>
<feature type="transmembrane region" description="Helical" evidence="13">
    <location>
        <begin position="267"/>
        <end position="287"/>
    </location>
</feature>
<evidence type="ECO:0000256" key="10">
    <source>
        <dbReference type="ARBA" id="ARBA00023326"/>
    </source>
</evidence>
<feature type="region of interest" description="Disordered" evidence="12">
    <location>
        <begin position="485"/>
        <end position="507"/>
    </location>
</feature>
<dbReference type="AlphaFoldDB" id="A0AAN6MJW8"/>
<keyword evidence="10 11" id="KW-0624">Polysaccharide degradation</keyword>
<dbReference type="InterPro" id="IPR033123">
    <property type="entry name" value="GH11_dom"/>
</dbReference>
<dbReference type="Pfam" id="PF00457">
    <property type="entry name" value="Glyco_hydro_11"/>
    <property type="match status" value="1"/>
</dbReference>
<dbReference type="PROSITE" id="PS00776">
    <property type="entry name" value="GH11_1"/>
    <property type="match status" value="1"/>
</dbReference>
<evidence type="ECO:0000256" key="4">
    <source>
        <dbReference type="ARBA" id="ARBA00012590"/>
    </source>
</evidence>
<keyword evidence="9 11" id="KW-0326">Glycosidase</keyword>
<evidence type="ECO:0000256" key="5">
    <source>
        <dbReference type="ARBA" id="ARBA00022651"/>
    </source>
</evidence>
<keyword evidence="13" id="KW-0472">Membrane</keyword>
<gene>
    <name evidence="16" type="ORF">C8A05DRAFT_45075</name>
</gene>
<evidence type="ECO:0000256" key="2">
    <source>
        <dbReference type="ARBA" id="ARBA00004851"/>
    </source>
</evidence>
<evidence type="ECO:0000313" key="16">
    <source>
        <dbReference type="EMBL" id="KAK3901223.1"/>
    </source>
</evidence>
<dbReference type="PANTHER" id="PTHR46828">
    <property type="entry name" value="ENDO-1,4-BETA-XYLANASE A-RELATED"/>
    <property type="match status" value="1"/>
</dbReference>
<keyword evidence="17" id="KW-1185">Reference proteome</keyword>
<evidence type="ECO:0000256" key="3">
    <source>
        <dbReference type="ARBA" id="ARBA00007792"/>
    </source>
</evidence>
<proteinExistence type="inferred from homology"/>
<comment type="pathway">
    <text evidence="2 11">Glycan degradation; xylan degradation.</text>
</comment>
<dbReference type="GO" id="GO:0045493">
    <property type="term" value="P:xylan catabolic process"/>
    <property type="evidence" value="ECO:0007669"/>
    <property type="project" value="UniProtKB-UniRule"/>
</dbReference>
<feature type="chain" id="PRO_5042891236" description="endo-1,4-beta-xylanase" evidence="14">
    <location>
        <begin position="19"/>
        <end position="507"/>
    </location>
</feature>
<evidence type="ECO:0000259" key="15">
    <source>
        <dbReference type="PROSITE" id="PS51761"/>
    </source>
</evidence>
<protein>
    <recommendedName>
        <fullName evidence="4 11">endo-1,4-beta-xylanase</fullName>
        <ecNumber evidence="4 11">3.2.1.8</ecNumber>
    </recommendedName>
</protein>
<feature type="active site" description="Nucleophile" evidence="11">
    <location>
        <position position="111"/>
    </location>
</feature>
<feature type="transmembrane region" description="Helical" evidence="13">
    <location>
        <begin position="385"/>
        <end position="407"/>
    </location>
</feature>
<comment type="caution">
    <text evidence="16">The sequence shown here is derived from an EMBL/GenBank/DDBJ whole genome shotgun (WGS) entry which is preliminary data.</text>
</comment>
<evidence type="ECO:0000256" key="8">
    <source>
        <dbReference type="ARBA" id="ARBA00023277"/>
    </source>
</evidence>
<dbReference type="PANTHER" id="PTHR46828:SF2">
    <property type="entry name" value="ENDO-1,4-BETA-XYLANASE A-RELATED"/>
    <property type="match status" value="1"/>
</dbReference>
<feature type="transmembrane region" description="Helical" evidence="13">
    <location>
        <begin position="440"/>
        <end position="462"/>
    </location>
</feature>
<reference evidence="16" key="1">
    <citation type="journal article" date="2023" name="Mol. Phylogenet. Evol.">
        <title>Genome-scale phylogeny and comparative genomics of the fungal order Sordariales.</title>
        <authorList>
            <person name="Hensen N."/>
            <person name="Bonometti L."/>
            <person name="Westerberg I."/>
            <person name="Brannstrom I.O."/>
            <person name="Guillou S."/>
            <person name="Cros-Aarteil S."/>
            <person name="Calhoun S."/>
            <person name="Haridas S."/>
            <person name="Kuo A."/>
            <person name="Mondo S."/>
            <person name="Pangilinan J."/>
            <person name="Riley R."/>
            <person name="LaButti K."/>
            <person name="Andreopoulos B."/>
            <person name="Lipzen A."/>
            <person name="Chen C."/>
            <person name="Yan M."/>
            <person name="Daum C."/>
            <person name="Ng V."/>
            <person name="Clum A."/>
            <person name="Steindorff A."/>
            <person name="Ohm R.A."/>
            <person name="Martin F."/>
            <person name="Silar P."/>
            <person name="Natvig D.O."/>
            <person name="Lalanne C."/>
            <person name="Gautier V."/>
            <person name="Ament-Velasquez S.L."/>
            <person name="Kruys A."/>
            <person name="Hutchinson M.I."/>
            <person name="Powell A.J."/>
            <person name="Barry K."/>
            <person name="Miller A.N."/>
            <person name="Grigoriev I.V."/>
            <person name="Debuchy R."/>
            <person name="Gladieux P."/>
            <person name="Hiltunen Thoren M."/>
            <person name="Johannesson H."/>
        </authorList>
    </citation>
    <scope>NUCLEOTIDE SEQUENCE</scope>
    <source>
        <strain evidence="16">CBS 103.79</strain>
    </source>
</reference>
<dbReference type="Proteomes" id="UP001303889">
    <property type="component" value="Unassembled WGS sequence"/>
</dbReference>
<dbReference type="InterPro" id="IPR013319">
    <property type="entry name" value="GH11/12"/>
</dbReference>
<dbReference type="InterPro" id="IPR001137">
    <property type="entry name" value="Glyco_hydro_11"/>
</dbReference>
<dbReference type="EMBL" id="MU855597">
    <property type="protein sequence ID" value="KAK3901223.1"/>
    <property type="molecule type" value="Genomic_DNA"/>
</dbReference>
<keyword evidence="7 11" id="KW-0378">Hydrolase</keyword>
<feature type="signal peptide" evidence="14">
    <location>
        <begin position="1"/>
        <end position="18"/>
    </location>
</feature>
<organism evidence="16 17">
    <name type="scientific">Staphylotrichum tortipilum</name>
    <dbReference type="NCBI Taxonomy" id="2831512"/>
    <lineage>
        <taxon>Eukaryota</taxon>
        <taxon>Fungi</taxon>
        <taxon>Dikarya</taxon>
        <taxon>Ascomycota</taxon>
        <taxon>Pezizomycotina</taxon>
        <taxon>Sordariomycetes</taxon>
        <taxon>Sordariomycetidae</taxon>
        <taxon>Sordariales</taxon>
        <taxon>Chaetomiaceae</taxon>
        <taxon>Staphylotrichum</taxon>
    </lineage>
</organism>
<dbReference type="GO" id="GO:0031176">
    <property type="term" value="F:endo-1,4-beta-xylanase activity"/>
    <property type="evidence" value="ECO:0007669"/>
    <property type="project" value="UniProtKB-UniRule"/>
</dbReference>